<evidence type="ECO:0000256" key="6">
    <source>
        <dbReference type="ARBA" id="ARBA00023136"/>
    </source>
</evidence>
<dbReference type="PANTHER" id="PTHR48182">
    <property type="entry name" value="PROTEIN SERAC1"/>
    <property type="match status" value="1"/>
</dbReference>
<dbReference type="InterPro" id="IPR052374">
    <property type="entry name" value="SERAC1"/>
</dbReference>
<dbReference type="GO" id="GO:0005783">
    <property type="term" value="C:endoplasmic reticulum"/>
    <property type="evidence" value="ECO:0007669"/>
    <property type="project" value="UniProtKB-SubCell"/>
</dbReference>
<keyword evidence="6 7" id="KW-0472">Membrane</keyword>
<evidence type="ECO:0000313" key="9">
    <source>
        <dbReference type="Proteomes" id="UP001224890"/>
    </source>
</evidence>
<dbReference type="RefSeq" id="XP_060434967.1">
    <property type="nucleotide sequence ID" value="XM_060573712.1"/>
</dbReference>
<reference evidence="8" key="1">
    <citation type="submission" date="2021-06" db="EMBL/GenBank/DDBJ databases">
        <title>Comparative genomics, transcriptomics and evolutionary studies reveal genomic signatures of adaptation to plant cell wall in hemibiotrophic fungi.</title>
        <authorList>
            <consortium name="DOE Joint Genome Institute"/>
            <person name="Baroncelli R."/>
            <person name="Diaz J.F."/>
            <person name="Benocci T."/>
            <person name="Peng M."/>
            <person name="Battaglia E."/>
            <person name="Haridas S."/>
            <person name="Andreopoulos W."/>
            <person name="Labutti K."/>
            <person name="Pangilinan J."/>
            <person name="Floch G.L."/>
            <person name="Makela M.R."/>
            <person name="Henrissat B."/>
            <person name="Grigoriev I.V."/>
            <person name="Crouch J.A."/>
            <person name="De Vries R.P."/>
            <person name="Sukno S.A."/>
            <person name="Thon M.R."/>
        </authorList>
    </citation>
    <scope>NUCLEOTIDE SEQUENCE</scope>
    <source>
        <strain evidence="8">CBS 193.32</strain>
    </source>
</reference>
<dbReference type="GeneID" id="85458238"/>
<evidence type="ECO:0000256" key="5">
    <source>
        <dbReference type="ARBA" id="ARBA00023128"/>
    </source>
</evidence>
<dbReference type="Gene3D" id="3.40.50.1820">
    <property type="entry name" value="alpha/beta hydrolase"/>
    <property type="match status" value="1"/>
</dbReference>
<accession>A0AAJ0F389</accession>
<keyword evidence="4" id="KW-0256">Endoplasmic reticulum</keyword>
<evidence type="ECO:0000256" key="3">
    <source>
        <dbReference type="ARBA" id="ARBA00004370"/>
    </source>
</evidence>
<dbReference type="SUPFAM" id="SSF53474">
    <property type="entry name" value="alpha/beta-Hydrolases"/>
    <property type="match status" value="1"/>
</dbReference>
<keyword evidence="5" id="KW-0496">Mitochondrion</keyword>
<evidence type="ECO:0008006" key="10">
    <source>
        <dbReference type="Google" id="ProtNLM"/>
    </source>
</evidence>
<dbReference type="GO" id="GO:0016020">
    <property type="term" value="C:membrane"/>
    <property type="evidence" value="ECO:0007669"/>
    <property type="project" value="UniProtKB-SubCell"/>
</dbReference>
<dbReference type="EMBL" id="JAHMHR010000004">
    <property type="protein sequence ID" value="KAK1691272.1"/>
    <property type="molecule type" value="Genomic_DNA"/>
</dbReference>
<comment type="subcellular location">
    <subcellularLocation>
        <location evidence="2">Endoplasmic reticulum</location>
    </subcellularLocation>
    <subcellularLocation>
        <location evidence="3">Membrane</location>
    </subcellularLocation>
    <subcellularLocation>
        <location evidence="1">Mitochondrion</location>
    </subcellularLocation>
</comment>
<keyword evidence="9" id="KW-1185">Reference proteome</keyword>
<evidence type="ECO:0000313" key="8">
    <source>
        <dbReference type="EMBL" id="KAK1691272.1"/>
    </source>
</evidence>
<name>A0AAJ0F389_9PEZI</name>
<gene>
    <name evidence="8" type="ORF">BDP55DRAFT_646529</name>
</gene>
<dbReference type="AlphaFoldDB" id="A0AAJ0F389"/>
<sequence length="254" mass="29025">MLVTGEKPWKTIMGATARRGFNWVTSKLGLSATFKRARILRYAFASAWQGTYQIENFFDSIVRGLLLSLQANRTEPGEKGRPIIFIGHSMGGLVIAKALTEMDRLRKDFGELLPCVTSCVFFGTPFVGTGMASFFFDVVEIMRRHALKVSGAFWSMMRPESESLQTLRHEVAHLAQRTEPNIELRYVFEQLQFDEREMFPDVSGGNMFERKMDGSFLSFLAGLDETTSLELHKRLEGYLEVRFTKINTLYRIGY</sequence>
<dbReference type="PANTHER" id="PTHR48182:SF2">
    <property type="entry name" value="PROTEIN SERAC1"/>
    <property type="match status" value="1"/>
</dbReference>
<keyword evidence="7" id="KW-0812">Transmembrane</keyword>
<protein>
    <recommendedName>
        <fullName evidence="10">DUF676 domain-containing protein</fullName>
    </recommendedName>
</protein>
<dbReference type="GO" id="GO:0005739">
    <property type="term" value="C:mitochondrion"/>
    <property type="evidence" value="ECO:0007669"/>
    <property type="project" value="UniProtKB-SubCell"/>
</dbReference>
<evidence type="ECO:0000256" key="1">
    <source>
        <dbReference type="ARBA" id="ARBA00004173"/>
    </source>
</evidence>
<evidence type="ECO:0000256" key="7">
    <source>
        <dbReference type="SAM" id="Phobius"/>
    </source>
</evidence>
<evidence type="ECO:0000256" key="2">
    <source>
        <dbReference type="ARBA" id="ARBA00004240"/>
    </source>
</evidence>
<proteinExistence type="predicted"/>
<dbReference type="Proteomes" id="UP001224890">
    <property type="component" value="Unassembled WGS sequence"/>
</dbReference>
<feature type="transmembrane region" description="Helical" evidence="7">
    <location>
        <begin position="112"/>
        <end position="136"/>
    </location>
</feature>
<comment type="caution">
    <text evidence="8">The sequence shown here is derived from an EMBL/GenBank/DDBJ whole genome shotgun (WGS) entry which is preliminary data.</text>
</comment>
<evidence type="ECO:0000256" key="4">
    <source>
        <dbReference type="ARBA" id="ARBA00022824"/>
    </source>
</evidence>
<keyword evidence="7" id="KW-1133">Transmembrane helix</keyword>
<dbReference type="InterPro" id="IPR029058">
    <property type="entry name" value="AB_hydrolase_fold"/>
</dbReference>
<organism evidence="8 9">
    <name type="scientific">Colletotrichum godetiae</name>
    <dbReference type="NCBI Taxonomy" id="1209918"/>
    <lineage>
        <taxon>Eukaryota</taxon>
        <taxon>Fungi</taxon>
        <taxon>Dikarya</taxon>
        <taxon>Ascomycota</taxon>
        <taxon>Pezizomycotina</taxon>
        <taxon>Sordariomycetes</taxon>
        <taxon>Hypocreomycetidae</taxon>
        <taxon>Glomerellales</taxon>
        <taxon>Glomerellaceae</taxon>
        <taxon>Colletotrichum</taxon>
        <taxon>Colletotrichum acutatum species complex</taxon>
    </lineage>
</organism>